<keyword evidence="2" id="KW-0560">Oxidoreductase</keyword>
<feature type="domain" description="GFO/IDH/MocA-like oxidoreductase" evidence="4">
    <location>
        <begin position="131"/>
        <end position="247"/>
    </location>
</feature>
<dbReference type="EMBL" id="CP098828">
    <property type="protein sequence ID" value="XBO75361.1"/>
    <property type="molecule type" value="Genomic_DNA"/>
</dbReference>
<accession>A0AAU7KUT4</accession>
<dbReference type="SUPFAM" id="SSF51735">
    <property type="entry name" value="NAD(P)-binding Rossmann-fold domains"/>
    <property type="match status" value="1"/>
</dbReference>
<dbReference type="RefSeq" id="WP_348815147.1">
    <property type="nucleotide sequence ID" value="NZ_CP098828.1"/>
</dbReference>
<dbReference type="Pfam" id="PF01408">
    <property type="entry name" value="GFO_IDH_MocA"/>
    <property type="match status" value="1"/>
</dbReference>
<dbReference type="InterPro" id="IPR055170">
    <property type="entry name" value="GFO_IDH_MocA-like_dom"/>
</dbReference>
<dbReference type="InterPro" id="IPR050984">
    <property type="entry name" value="Gfo/Idh/MocA_domain"/>
</dbReference>
<dbReference type="GO" id="GO:0016491">
    <property type="term" value="F:oxidoreductase activity"/>
    <property type="evidence" value="ECO:0007669"/>
    <property type="project" value="UniProtKB-KW"/>
</dbReference>
<dbReference type="Gene3D" id="3.40.50.720">
    <property type="entry name" value="NAD(P)-binding Rossmann-like Domain"/>
    <property type="match status" value="1"/>
</dbReference>
<comment type="similarity">
    <text evidence="1">Belongs to the Gfo/Idh/MocA family.</text>
</comment>
<gene>
    <name evidence="5" type="ORF">NFG57_00800</name>
</gene>
<protein>
    <submittedName>
        <fullName evidence="5">Gfo/Idh/MocA family oxidoreductase</fullName>
    </submittedName>
</protein>
<feature type="domain" description="Gfo/Idh/MocA-like oxidoreductase N-terminal" evidence="3">
    <location>
        <begin position="7"/>
        <end position="110"/>
    </location>
</feature>
<dbReference type="InterPro" id="IPR000683">
    <property type="entry name" value="Gfo/Idh/MocA-like_OxRdtase_N"/>
</dbReference>
<dbReference type="SUPFAM" id="SSF55347">
    <property type="entry name" value="Glyceraldehyde-3-phosphate dehydrogenase-like, C-terminal domain"/>
    <property type="match status" value="1"/>
</dbReference>
<organism evidence="5">
    <name type="scientific">Halomonas sp. H10-59</name>
    <dbReference type="NCBI Taxonomy" id="2950874"/>
    <lineage>
        <taxon>Bacteria</taxon>
        <taxon>Pseudomonadati</taxon>
        <taxon>Pseudomonadota</taxon>
        <taxon>Gammaproteobacteria</taxon>
        <taxon>Oceanospirillales</taxon>
        <taxon>Halomonadaceae</taxon>
        <taxon>Halomonas</taxon>
    </lineage>
</organism>
<evidence type="ECO:0000259" key="4">
    <source>
        <dbReference type="Pfam" id="PF22725"/>
    </source>
</evidence>
<name>A0AAU7KUT4_9GAMM</name>
<evidence type="ECO:0000256" key="2">
    <source>
        <dbReference type="ARBA" id="ARBA00023002"/>
    </source>
</evidence>
<dbReference type="InterPro" id="IPR036291">
    <property type="entry name" value="NAD(P)-bd_dom_sf"/>
</dbReference>
<evidence type="ECO:0000313" key="5">
    <source>
        <dbReference type="EMBL" id="XBO75361.1"/>
    </source>
</evidence>
<reference evidence="5" key="1">
    <citation type="submission" date="2022-06" db="EMBL/GenBank/DDBJ databases">
        <title>A novel DMS-producing enzyme.</title>
        <authorList>
            <person name="Zhang Y."/>
        </authorList>
    </citation>
    <scope>NUCLEOTIDE SEQUENCE</scope>
    <source>
        <strain evidence="5">H10-59</strain>
    </source>
</reference>
<dbReference type="GO" id="GO:0000166">
    <property type="term" value="F:nucleotide binding"/>
    <property type="evidence" value="ECO:0007669"/>
    <property type="project" value="InterPro"/>
</dbReference>
<dbReference type="PANTHER" id="PTHR22604">
    <property type="entry name" value="OXIDOREDUCTASES"/>
    <property type="match status" value="1"/>
</dbReference>
<proteinExistence type="inferred from homology"/>
<evidence type="ECO:0000259" key="3">
    <source>
        <dbReference type="Pfam" id="PF01408"/>
    </source>
</evidence>
<dbReference type="Pfam" id="PF22725">
    <property type="entry name" value="GFO_IDH_MocA_C3"/>
    <property type="match status" value="1"/>
</dbReference>
<dbReference type="AlphaFoldDB" id="A0AAU7KUT4"/>
<evidence type="ECO:0000256" key="1">
    <source>
        <dbReference type="ARBA" id="ARBA00010928"/>
    </source>
</evidence>
<sequence>MIDAPVRWGILSTANIARIKLIPAMRASAHAEVLAVGSRNQESAQAFADEMDIPRAYASYEAVIDDPEVEAVYIPLPNHLHIELAQKALDKGKHVLCEKPLALTAEQAASLRVPPGLLFCEAFMVRHQPRWLAVKERIKAGDYGDIRMVQAMLTFGLDDPSNYRMRPEFGGGALYDVGCYAAMATRFAFGCEPRRVMAHASRDPEHGVDVVASVLLDYGEGRHASLMVSTATSAAQHLHIVGSQGAIDLPEPFIAPVERPTRVVHDNVFDLYQSDPRTETFPPMDQYEQEVSRFCRALRGEEVGLYGLEDSIANLRVIDAIFASVDSGGWAAVAQ</sequence>
<dbReference type="Gene3D" id="3.30.360.10">
    <property type="entry name" value="Dihydrodipicolinate Reductase, domain 2"/>
    <property type="match status" value="1"/>
</dbReference>
<dbReference type="PANTHER" id="PTHR22604:SF105">
    <property type="entry name" value="TRANS-1,2-DIHYDROBENZENE-1,2-DIOL DEHYDROGENASE"/>
    <property type="match status" value="1"/>
</dbReference>